<reference evidence="2 3" key="2">
    <citation type="submission" date="2018-11" db="EMBL/GenBank/DDBJ databases">
        <authorList>
            <consortium name="Pathogen Informatics"/>
        </authorList>
    </citation>
    <scope>NUCLEOTIDE SEQUENCE [LARGE SCALE GENOMIC DNA]</scope>
</reference>
<evidence type="ECO:0000256" key="1">
    <source>
        <dbReference type="SAM" id="MobiDB-lite"/>
    </source>
</evidence>
<feature type="compositionally biased region" description="Polar residues" evidence="1">
    <location>
        <begin position="1005"/>
        <end position="1020"/>
    </location>
</feature>
<evidence type="ECO:0000313" key="3">
    <source>
        <dbReference type="Proteomes" id="UP000050794"/>
    </source>
</evidence>
<gene>
    <name evidence="2" type="ORF">TCNE_LOCUS6866</name>
</gene>
<feature type="region of interest" description="Disordered" evidence="1">
    <location>
        <begin position="601"/>
        <end position="634"/>
    </location>
</feature>
<feature type="region of interest" description="Disordered" evidence="1">
    <location>
        <begin position="817"/>
        <end position="875"/>
    </location>
</feature>
<feature type="region of interest" description="Disordered" evidence="1">
    <location>
        <begin position="696"/>
        <end position="726"/>
    </location>
</feature>
<dbReference type="EMBL" id="UYWY01019569">
    <property type="protein sequence ID" value="VDM38187.1"/>
    <property type="molecule type" value="Genomic_DNA"/>
</dbReference>
<name>A0A183UEE6_TOXCA</name>
<feature type="region of interest" description="Disordered" evidence="1">
    <location>
        <begin position="778"/>
        <end position="797"/>
    </location>
</feature>
<keyword evidence="3" id="KW-1185">Reference proteome</keyword>
<dbReference type="WBParaSite" id="TCNE_0000686601-mRNA-1">
    <property type="protein sequence ID" value="TCNE_0000686601-mRNA-1"/>
    <property type="gene ID" value="TCNE_0000686601"/>
</dbReference>
<protein>
    <submittedName>
        <fullName evidence="4">Smoothelin domain-containing protein</fullName>
    </submittedName>
</protein>
<evidence type="ECO:0000313" key="2">
    <source>
        <dbReference type="EMBL" id="VDM38187.1"/>
    </source>
</evidence>
<proteinExistence type="predicted"/>
<feature type="compositionally biased region" description="Low complexity" evidence="1">
    <location>
        <begin position="836"/>
        <end position="865"/>
    </location>
</feature>
<dbReference type="Proteomes" id="UP000050794">
    <property type="component" value="Unassembled WGS sequence"/>
</dbReference>
<feature type="compositionally biased region" description="Basic and acidic residues" evidence="1">
    <location>
        <begin position="823"/>
        <end position="835"/>
    </location>
</feature>
<sequence length="1287" mass="140321">MSSGTTTRPNLGALIGNQGKLIAPVPGYRRRQILRGRMIISMEQLMEEWNAEAGISSESSCYSELSVEESRRIAEERQEMIQQKIAMGGLPNLRKGGLMLPDFNMVTDHAPPINLTVSASMLDETSSVATTTMNIDIEGDDDTENINPISQSSGSVENLYESLSAPVAQQIQPDFRRSLAPQENKADKVLSRQSLAAGKTSGAAVGGEALDVAITKREGSMNNNAVTTATILPPNTAMATTNNNAVTTATILPPDTAMAATPYTVPAPVMAQEELPNGMAVSAAMELTLTEMEMGRAHCEISSDVVTDRLTEVAAHGIPPIMSADEEEPMEVDSSLSEAERSKRKSIVKAEMICAQDKITKPANVHSQGEAFAMAADKNQQIAGKNICSDVQQRDAFMADFVIGSTQGARVSRKWVNAVPRKSFAYGQSFGDDIDRIALVNGRYSLESIKTTGSGMRAIHEEVAGDIAEVESSESSQAPVGNDQDATLTTANLEERDRTYTVMTEEVAANILVDLSEATNKDLRTGSIPNPNAFVVADGRKDTSASSQLSAGGSDIGAASTCPQEITIINRAMENSALEPTPKSRWDDTMTAENGEKNKLAFRNSASRSTFDDESSTTPAPFKGTFDESSIAKGTSETTNSCTLIALDDTRSMRDELLNILDMTNGKHMMQPKTNRTLLSFKTPKKATAVFATKTHTQNAATNKNNSEQAKQDRRSGRVTSTPNAETHICPRFTAHQAAFATPVRGRDHRSEMSKSPSVPRMVRIRSGTRILHSPVMTVAKEDSSSPFRAPTVPANNRMSRPSMALFEIANYESPLSTPSRGIHSEHLHDTERSSLLETSSRSPFHLPVVSPRPSSRTSRIPAPIAETGKRTNDSNKMSADVAEYLRSGGTPRPSSQTESAFGHSMIFASSSILRSDVMKSGPRIRNIRFGGQLIANSIIFLVLVCFLLARIHTDVSAMLLEKAAMSGPVNRRQPRERRLSRFPLPNLSKLNFDEDSGSDEEQTTQEIQKNAASEQPTSTHDMDLAEPSEENPMKVVIIDSDEDGDYGIDGLESDTTRLTIDDAIDSGDEGALSSKADDKKQHSRKSIRAKLIDLSIATVDSPNIENVSTRRLQEATQQCASLASASDDGNTTTPIGSPLHLVAANKKRQQIAYLAKRKILHPSNVSQEGVRRSARNRVAPARRWLGEVPVYRVDSQGNRELVDVSLVRVRDPFFVKYGTASMEVALERQRQMHKRHAHSRQLLQNAKLARKQKRIKELKEKHRRCEDLDVSVTDIRTSSDSEGDEQ</sequence>
<organism evidence="3 4">
    <name type="scientific">Toxocara canis</name>
    <name type="common">Canine roundworm</name>
    <dbReference type="NCBI Taxonomy" id="6265"/>
    <lineage>
        <taxon>Eukaryota</taxon>
        <taxon>Metazoa</taxon>
        <taxon>Ecdysozoa</taxon>
        <taxon>Nematoda</taxon>
        <taxon>Chromadorea</taxon>
        <taxon>Rhabditida</taxon>
        <taxon>Spirurina</taxon>
        <taxon>Ascaridomorpha</taxon>
        <taxon>Ascaridoidea</taxon>
        <taxon>Toxocaridae</taxon>
        <taxon>Toxocara</taxon>
    </lineage>
</organism>
<reference evidence="4" key="1">
    <citation type="submission" date="2016-06" db="UniProtKB">
        <authorList>
            <consortium name="WormBaseParasite"/>
        </authorList>
    </citation>
    <scope>IDENTIFICATION</scope>
</reference>
<accession>A0A183UEE6</accession>
<evidence type="ECO:0000313" key="4">
    <source>
        <dbReference type="WBParaSite" id="TCNE_0000686601-mRNA-1"/>
    </source>
</evidence>
<feature type="compositionally biased region" description="Polar residues" evidence="1">
    <location>
        <begin position="696"/>
        <end position="709"/>
    </location>
</feature>
<feature type="region of interest" description="Disordered" evidence="1">
    <location>
        <begin position="1066"/>
        <end position="1085"/>
    </location>
</feature>
<feature type="region of interest" description="Disordered" evidence="1">
    <location>
        <begin position="966"/>
        <end position="1032"/>
    </location>
</feature>
<feature type="compositionally biased region" description="Acidic residues" evidence="1">
    <location>
        <begin position="994"/>
        <end position="1004"/>
    </location>
</feature>